<dbReference type="Pfam" id="PF09261">
    <property type="entry name" value="Alpha-mann_mid"/>
    <property type="match status" value="1"/>
</dbReference>
<dbReference type="SMART" id="SM00872">
    <property type="entry name" value="Alpha-mann_mid"/>
    <property type="match status" value="1"/>
</dbReference>
<dbReference type="Gene3D" id="2.60.40.1180">
    <property type="entry name" value="Golgi alpha-mannosidase II"/>
    <property type="match status" value="1"/>
</dbReference>
<feature type="domain" description="Glycoside hydrolase family 38 central" evidence="12">
    <location>
        <begin position="371"/>
        <end position="446"/>
    </location>
</feature>
<evidence type="ECO:0000256" key="7">
    <source>
        <dbReference type="ARBA" id="ARBA00022833"/>
    </source>
</evidence>
<dbReference type="AlphaFoldDB" id="A0A9Q0M8H1"/>
<dbReference type="GO" id="GO:0005764">
    <property type="term" value="C:lysosome"/>
    <property type="evidence" value="ECO:0007669"/>
    <property type="project" value="TreeGrafter"/>
</dbReference>
<keyword evidence="10 11" id="KW-0326">Glycosidase</keyword>
<comment type="caution">
    <text evidence="13">The sequence shown here is derived from an EMBL/GenBank/DDBJ whole genome shotgun (WGS) entry which is preliminary data.</text>
</comment>
<dbReference type="InterPro" id="IPR027291">
    <property type="entry name" value="Glyco_hydro_38_N_sf"/>
</dbReference>
<keyword evidence="8" id="KW-1015">Disulfide bond</keyword>
<dbReference type="InterPro" id="IPR048534">
    <property type="entry name" value="Man2a1-like_dom"/>
</dbReference>
<dbReference type="EC" id="3.2.1.-" evidence="11"/>
<comment type="cofactor">
    <cofactor evidence="11">
        <name>Zn(2+)</name>
        <dbReference type="ChEBI" id="CHEBI:29105"/>
    </cofactor>
    <text evidence="11">Binds 1 zinc ion per subunit.</text>
</comment>
<dbReference type="EMBL" id="JAPWDV010000002">
    <property type="protein sequence ID" value="KAJ6219170.1"/>
    <property type="molecule type" value="Genomic_DNA"/>
</dbReference>
<evidence type="ECO:0000313" key="14">
    <source>
        <dbReference type="Proteomes" id="UP001142055"/>
    </source>
</evidence>
<dbReference type="SUPFAM" id="SSF74650">
    <property type="entry name" value="Galactose mutarotase-like"/>
    <property type="match status" value="1"/>
</dbReference>
<dbReference type="Gene3D" id="2.70.98.30">
    <property type="entry name" value="Golgi alpha-mannosidase II, domain 4"/>
    <property type="match status" value="1"/>
</dbReference>
<protein>
    <recommendedName>
        <fullName evidence="3 11">Alpha-mannosidase</fullName>
        <ecNumber evidence="11">3.2.1.-</ecNumber>
    </recommendedName>
</protein>
<dbReference type="InterPro" id="IPR011682">
    <property type="entry name" value="Glyco_hydro_38_C"/>
</dbReference>
<dbReference type="InterPro" id="IPR011013">
    <property type="entry name" value="Gal_mutarotase_sf_dom"/>
</dbReference>
<dbReference type="GO" id="GO:0006013">
    <property type="term" value="P:mannose metabolic process"/>
    <property type="evidence" value="ECO:0007669"/>
    <property type="project" value="InterPro"/>
</dbReference>
<dbReference type="InterPro" id="IPR041147">
    <property type="entry name" value="GH38_C"/>
</dbReference>
<gene>
    <name evidence="13" type="ORF">RDWZM_004982</name>
</gene>
<evidence type="ECO:0000256" key="4">
    <source>
        <dbReference type="ARBA" id="ARBA00022723"/>
    </source>
</evidence>
<evidence type="ECO:0000313" key="13">
    <source>
        <dbReference type="EMBL" id="KAJ6219170.1"/>
    </source>
</evidence>
<evidence type="ECO:0000256" key="8">
    <source>
        <dbReference type="ARBA" id="ARBA00023157"/>
    </source>
</evidence>
<dbReference type="Pfam" id="PF07748">
    <property type="entry name" value="Glyco_hydro_38C"/>
    <property type="match status" value="1"/>
</dbReference>
<comment type="catalytic activity">
    <reaction evidence="1">
        <text>Hydrolysis of terminal, non-reducing alpha-D-mannose residues in alpha-D-mannosides.</text>
        <dbReference type="EC" id="3.2.1.24"/>
    </reaction>
</comment>
<dbReference type="GO" id="GO:0030246">
    <property type="term" value="F:carbohydrate binding"/>
    <property type="evidence" value="ECO:0007669"/>
    <property type="project" value="InterPro"/>
</dbReference>
<dbReference type="InterPro" id="IPR050843">
    <property type="entry name" value="Glycosyl_Hydrlase_38"/>
</dbReference>
<dbReference type="Pfam" id="PF01074">
    <property type="entry name" value="Glyco_hydro_38N"/>
    <property type="match status" value="1"/>
</dbReference>
<keyword evidence="5 11" id="KW-0732">Signal</keyword>
<dbReference type="SUPFAM" id="SSF88713">
    <property type="entry name" value="Glycoside hydrolase/deacetylase"/>
    <property type="match status" value="1"/>
</dbReference>
<dbReference type="PANTHER" id="PTHR11607:SF3">
    <property type="entry name" value="LYSOSOMAL ALPHA-MANNOSIDASE"/>
    <property type="match status" value="1"/>
</dbReference>
<dbReference type="InterPro" id="IPR013780">
    <property type="entry name" value="Glyco_hydro_b"/>
</dbReference>
<dbReference type="Gene3D" id="3.20.110.10">
    <property type="entry name" value="Glycoside hydrolase 38, N terminal domain"/>
    <property type="match status" value="1"/>
</dbReference>
<accession>A0A9Q0M8H1</accession>
<dbReference type="CDD" id="cd10810">
    <property type="entry name" value="GH38N_AMII_LAM_like"/>
    <property type="match status" value="1"/>
</dbReference>
<dbReference type="GO" id="GO:0004559">
    <property type="term" value="F:alpha-mannosidase activity"/>
    <property type="evidence" value="ECO:0007669"/>
    <property type="project" value="UniProtKB-EC"/>
</dbReference>
<feature type="chain" id="PRO_5040538527" description="Alpha-mannosidase" evidence="11">
    <location>
        <begin position="21"/>
        <end position="1021"/>
    </location>
</feature>
<proteinExistence type="inferred from homology"/>
<dbReference type="FunFam" id="1.20.1270.50:FF:000002">
    <property type="entry name" value="Alpha-mannosidase"/>
    <property type="match status" value="1"/>
</dbReference>
<name>A0A9Q0M8H1_BLOTA</name>
<dbReference type="FunFam" id="2.70.98.30:FF:000003">
    <property type="entry name" value="Alpha-mannosidase"/>
    <property type="match status" value="1"/>
</dbReference>
<dbReference type="GO" id="GO:0046872">
    <property type="term" value="F:metal ion binding"/>
    <property type="evidence" value="ECO:0007669"/>
    <property type="project" value="UniProtKB-KW"/>
</dbReference>
<sequence>MNFCLIGLLFLLNQFNGLCSVRIELENLPEQCDYSKCTEPDDDKVNVHLVPHTHDDVGWLKTVDQYYYGSHSNVQNAGVQYILDSVVEALVFNKERRFIYVEVAFFAKWWDEQDNKMKAIVTELVRSGQLEFINGGWCMNDEATTHYNSIIDQMTLGLRFLNDTFGRCGIPRVAWQIDPFGHSREQANLFAQMNFDGLFFSRIDFEDKFNRRANRQMEMVWHGSDDLGSSGDLFTSVMNNGYVFGKNLGPPEGFNWDLIGGVDEPVIDNPKSEEYNVEKIVEAFVATSLFHHRNYATNQILFPMGSDFHYQDANILFKNMDKLIKHVNSRQSKVKVFYSTPSCYLKALNNSGHIFPTKNDDFFPYASDEHALWTGYFTSRPTLKRMERVGNNWLQACKQIDVLSDNKGKYESMLRSLKESMGIMQHHDAVAGTEKQNVAFDYAKLLQIGIDQCKKVINYGFKKAIAGPKYAYRKRDDFQFCDHLNISSCYATETYHNFMVTLYNPLGHTLYNHTVRLPFNRDRTSFIEVLGPNHENILSTIIPIPKWVRSTPGRNGNASHELVFDVNIPALGFVSYFIKRTNLKTENSAIDATKLKITKPINLPFGGKSNDIDIDEHGKIKQISFDDRTFTLENDFFYYEGHTGNNKFSENRSSGAYIFRPKTDKPIRVGNLVQSILYSDDRRNLFEIHQRYDSFVHQTIRLYPNKPFIEFDWYVESIPIDDKIGKEIVTRYSTNLINDKTFYTDANGRQILERKQNYRPTWNYTVFEPISSNYYPVNSRIFIRDQMEQTQFTILTDRTQGGTSLNNGEIELMLHRRLLHDDAFGVDEALNETGPDGNGLVVRGSHYLLLNDIVSSTRLHRELSQQLYLKPILGFMPKFNVHKSATPYQTVVDWMPKLPENVHILTLEQWNSKQILIRLENFYQKNENHQNSKATVSIRNILPEKWNILNVEELTLGANQKVESIKQRLQFRYKDNNLYKKVSKIKGFFLEIHLDPMQIRTFLITIDKCFKIVIGEIIICV</sequence>
<evidence type="ECO:0000256" key="10">
    <source>
        <dbReference type="ARBA" id="ARBA00023295"/>
    </source>
</evidence>
<keyword evidence="7 11" id="KW-0862">Zinc</keyword>
<comment type="similarity">
    <text evidence="2 11">Belongs to the glycosyl hydrolase 38 family.</text>
</comment>
<evidence type="ECO:0000256" key="3">
    <source>
        <dbReference type="ARBA" id="ARBA00012752"/>
    </source>
</evidence>
<dbReference type="InterPro" id="IPR028995">
    <property type="entry name" value="Glyco_hydro_57/38_cen_sf"/>
</dbReference>
<evidence type="ECO:0000256" key="11">
    <source>
        <dbReference type="RuleBase" id="RU361199"/>
    </source>
</evidence>
<evidence type="ECO:0000256" key="1">
    <source>
        <dbReference type="ARBA" id="ARBA00000365"/>
    </source>
</evidence>
<dbReference type="Pfam" id="PF21260">
    <property type="entry name" value="Laman-like_dom"/>
    <property type="match status" value="1"/>
</dbReference>
<dbReference type="Gene3D" id="2.60.40.1360">
    <property type="match status" value="1"/>
</dbReference>
<dbReference type="Pfam" id="PF17677">
    <property type="entry name" value="Glyco_hydro38C2"/>
    <property type="match status" value="1"/>
</dbReference>
<evidence type="ECO:0000256" key="9">
    <source>
        <dbReference type="ARBA" id="ARBA00023180"/>
    </source>
</evidence>
<evidence type="ECO:0000256" key="2">
    <source>
        <dbReference type="ARBA" id="ARBA00009792"/>
    </source>
</evidence>
<evidence type="ECO:0000256" key="5">
    <source>
        <dbReference type="ARBA" id="ARBA00022729"/>
    </source>
</evidence>
<keyword evidence="14" id="KW-1185">Reference proteome</keyword>
<keyword evidence="6 11" id="KW-0378">Hydrolase</keyword>
<reference evidence="13" key="1">
    <citation type="submission" date="2022-12" db="EMBL/GenBank/DDBJ databases">
        <title>Genome assemblies of Blomia tropicalis.</title>
        <authorList>
            <person name="Cui Y."/>
        </authorList>
    </citation>
    <scope>NUCLEOTIDE SEQUENCE</scope>
    <source>
        <tissue evidence="13">Adult mites</tissue>
    </source>
</reference>
<dbReference type="SUPFAM" id="SSF88688">
    <property type="entry name" value="Families 57/38 glycoside transferase middle domain"/>
    <property type="match status" value="1"/>
</dbReference>
<organism evidence="13 14">
    <name type="scientific">Blomia tropicalis</name>
    <name type="common">Mite</name>
    <dbReference type="NCBI Taxonomy" id="40697"/>
    <lineage>
        <taxon>Eukaryota</taxon>
        <taxon>Metazoa</taxon>
        <taxon>Ecdysozoa</taxon>
        <taxon>Arthropoda</taxon>
        <taxon>Chelicerata</taxon>
        <taxon>Arachnida</taxon>
        <taxon>Acari</taxon>
        <taxon>Acariformes</taxon>
        <taxon>Sarcoptiformes</taxon>
        <taxon>Astigmata</taxon>
        <taxon>Glycyphagoidea</taxon>
        <taxon>Echimyopodidae</taxon>
        <taxon>Blomia</taxon>
    </lineage>
</organism>
<feature type="signal peptide" evidence="11">
    <location>
        <begin position="1"/>
        <end position="20"/>
    </location>
</feature>
<dbReference type="FunFam" id="1.20.1270.50:FF:000003">
    <property type="entry name" value="Alpha-mannosidase"/>
    <property type="match status" value="1"/>
</dbReference>
<dbReference type="Gene3D" id="1.20.1270.50">
    <property type="entry name" value="Glycoside hydrolase family 38, central domain"/>
    <property type="match status" value="2"/>
</dbReference>
<evidence type="ECO:0000256" key="6">
    <source>
        <dbReference type="ARBA" id="ARBA00022801"/>
    </source>
</evidence>
<dbReference type="InterPro" id="IPR000602">
    <property type="entry name" value="Glyco_hydro_38_N"/>
</dbReference>
<dbReference type="FunFam" id="3.20.110.10:FF:000001">
    <property type="entry name" value="Alpha-mannosidase"/>
    <property type="match status" value="1"/>
</dbReference>
<dbReference type="PANTHER" id="PTHR11607">
    <property type="entry name" value="ALPHA-MANNOSIDASE"/>
    <property type="match status" value="1"/>
</dbReference>
<dbReference type="InterPro" id="IPR011330">
    <property type="entry name" value="Glyco_hydro/deAcase_b/a-brl"/>
</dbReference>
<dbReference type="InterPro" id="IPR037094">
    <property type="entry name" value="Glyco_hydro_38_cen_sf"/>
</dbReference>
<keyword evidence="4 11" id="KW-0479">Metal-binding</keyword>
<evidence type="ECO:0000259" key="12">
    <source>
        <dbReference type="SMART" id="SM00872"/>
    </source>
</evidence>
<keyword evidence="9" id="KW-0325">Glycoprotein</keyword>
<dbReference type="Proteomes" id="UP001142055">
    <property type="component" value="Chromosome 2"/>
</dbReference>
<dbReference type="InterPro" id="IPR015341">
    <property type="entry name" value="Glyco_hydro_38_cen"/>
</dbReference>
<dbReference type="OMA" id="WIYQINR"/>